<protein>
    <submittedName>
        <fullName evidence="2">Uncharacterized protein</fullName>
    </submittedName>
</protein>
<gene>
    <name evidence="2" type="ORF">OTU49_002546</name>
</gene>
<evidence type="ECO:0000313" key="2">
    <source>
        <dbReference type="EMBL" id="KAK8741185.1"/>
    </source>
</evidence>
<feature type="compositionally biased region" description="Polar residues" evidence="1">
    <location>
        <begin position="71"/>
        <end position="88"/>
    </location>
</feature>
<reference evidence="2 3" key="1">
    <citation type="journal article" date="2024" name="BMC Genomics">
        <title>Genome assembly of redclaw crayfish (Cherax quadricarinatus) provides insights into its immune adaptation and hypoxia tolerance.</title>
        <authorList>
            <person name="Liu Z."/>
            <person name="Zheng J."/>
            <person name="Li H."/>
            <person name="Fang K."/>
            <person name="Wang S."/>
            <person name="He J."/>
            <person name="Zhou D."/>
            <person name="Weng S."/>
            <person name="Chi M."/>
            <person name="Gu Z."/>
            <person name="He J."/>
            <person name="Li F."/>
            <person name="Wang M."/>
        </authorList>
    </citation>
    <scope>NUCLEOTIDE SEQUENCE [LARGE SCALE GENOMIC DNA]</scope>
    <source>
        <strain evidence="2">ZL_2023a</strain>
    </source>
</reference>
<name>A0AAW0XDT6_CHEQU</name>
<dbReference type="Proteomes" id="UP001445076">
    <property type="component" value="Unassembled WGS sequence"/>
</dbReference>
<keyword evidence="3" id="KW-1185">Reference proteome</keyword>
<comment type="caution">
    <text evidence="2">The sequence shown here is derived from an EMBL/GenBank/DDBJ whole genome shotgun (WGS) entry which is preliminary data.</text>
</comment>
<feature type="non-terminal residue" evidence="2">
    <location>
        <position position="1"/>
    </location>
</feature>
<evidence type="ECO:0000256" key="1">
    <source>
        <dbReference type="SAM" id="MobiDB-lite"/>
    </source>
</evidence>
<evidence type="ECO:0000313" key="3">
    <source>
        <dbReference type="Proteomes" id="UP001445076"/>
    </source>
</evidence>
<dbReference type="AlphaFoldDB" id="A0AAW0XDT6"/>
<dbReference type="EMBL" id="JARKIK010000031">
    <property type="protein sequence ID" value="KAK8741185.1"/>
    <property type="molecule type" value="Genomic_DNA"/>
</dbReference>
<sequence length="188" mass="19930">VGVIRARVTTCSLKLMKELLYVYGRFEGLEMTGGAVPLQASSSAVTVVTSDDQPVTSPLDSDFDRLLPSATPYTTSRQTADSMTSPASESIPALPVTSSLRNSLMPFPKTSLSSQPIPGVLVTSQAFPQAPLPLRPDTLPPAATGDFRTDADIVHDEVEAEVTQNSGCANLLTHVFTVSLSVILLAQR</sequence>
<proteinExistence type="predicted"/>
<accession>A0AAW0XDT6</accession>
<feature type="region of interest" description="Disordered" evidence="1">
    <location>
        <begin position="49"/>
        <end position="91"/>
    </location>
</feature>
<organism evidence="2 3">
    <name type="scientific">Cherax quadricarinatus</name>
    <name type="common">Australian red claw crayfish</name>
    <dbReference type="NCBI Taxonomy" id="27406"/>
    <lineage>
        <taxon>Eukaryota</taxon>
        <taxon>Metazoa</taxon>
        <taxon>Ecdysozoa</taxon>
        <taxon>Arthropoda</taxon>
        <taxon>Crustacea</taxon>
        <taxon>Multicrustacea</taxon>
        <taxon>Malacostraca</taxon>
        <taxon>Eumalacostraca</taxon>
        <taxon>Eucarida</taxon>
        <taxon>Decapoda</taxon>
        <taxon>Pleocyemata</taxon>
        <taxon>Astacidea</taxon>
        <taxon>Parastacoidea</taxon>
        <taxon>Parastacidae</taxon>
        <taxon>Cherax</taxon>
    </lineage>
</organism>